<gene>
    <name evidence="2" type="ORF">AAFF_G00093260</name>
</gene>
<evidence type="ECO:0000313" key="3">
    <source>
        <dbReference type="Proteomes" id="UP001221898"/>
    </source>
</evidence>
<proteinExistence type="predicted"/>
<protein>
    <submittedName>
        <fullName evidence="2">Uncharacterized protein</fullName>
    </submittedName>
</protein>
<dbReference type="AlphaFoldDB" id="A0AAD7T2R0"/>
<reference evidence="2" key="1">
    <citation type="journal article" date="2023" name="Science">
        <title>Genome structures resolve the early diversification of teleost fishes.</title>
        <authorList>
            <person name="Parey E."/>
            <person name="Louis A."/>
            <person name="Montfort J."/>
            <person name="Bouchez O."/>
            <person name="Roques C."/>
            <person name="Iampietro C."/>
            <person name="Lluch J."/>
            <person name="Castinel A."/>
            <person name="Donnadieu C."/>
            <person name="Desvignes T."/>
            <person name="Floi Bucao C."/>
            <person name="Jouanno E."/>
            <person name="Wen M."/>
            <person name="Mejri S."/>
            <person name="Dirks R."/>
            <person name="Jansen H."/>
            <person name="Henkel C."/>
            <person name="Chen W.J."/>
            <person name="Zahm M."/>
            <person name="Cabau C."/>
            <person name="Klopp C."/>
            <person name="Thompson A.W."/>
            <person name="Robinson-Rechavi M."/>
            <person name="Braasch I."/>
            <person name="Lecointre G."/>
            <person name="Bobe J."/>
            <person name="Postlethwait J.H."/>
            <person name="Berthelot C."/>
            <person name="Roest Crollius H."/>
            <person name="Guiguen Y."/>
        </authorList>
    </citation>
    <scope>NUCLEOTIDE SEQUENCE</scope>
    <source>
        <strain evidence="2">NC1722</strain>
    </source>
</reference>
<feature type="compositionally biased region" description="Polar residues" evidence="1">
    <location>
        <begin position="53"/>
        <end position="66"/>
    </location>
</feature>
<organism evidence="2 3">
    <name type="scientific">Aldrovandia affinis</name>
    <dbReference type="NCBI Taxonomy" id="143900"/>
    <lineage>
        <taxon>Eukaryota</taxon>
        <taxon>Metazoa</taxon>
        <taxon>Chordata</taxon>
        <taxon>Craniata</taxon>
        <taxon>Vertebrata</taxon>
        <taxon>Euteleostomi</taxon>
        <taxon>Actinopterygii</taxon>
        <taxon>Neopterygii</taxon>
        <taxon>Teleostei</taxon>
        <taxon>Notacanthiformes</taxon>
        <taxon>Halosauridae</taxon>
        <taxon>Aldrovandia</taxon>
    </lineage>
</organism>
<comment type="caution">
    <text evidence="2">The sequence shown here is derived from an EMBL/GenBank/DDBJ whole genome shotgun (WGS) entry which is preliminary data.</text>
</comment>
<keyword evidence="3" id="KW-1185">Reference proteome</keyword>
<name>A0AAD7T2R0_9TELE</name>
<accession>A0AAD7T2R0</accession>
<evidence type="ECO:0000313" key="2">
    <source>
        <dbReference type="EMBL" id="KAJ8413330.1"/>
    </source>
</evidence>
<dbReference type="EMBL" id="JAINUG010000016">
    <property type="protein sequence ID" value="KAJ8413330.1"/>
    <property type="molecule type" value="Genomic_DNA"/>
</dbReference>
<dbReference type="Proteomes" id="UP001221898">
    <property type="component" value="Unassembled WGS sequence"/>
</dbReference>
<feature type="region of interest" description="Disordered" evidence="1">
    <location>
        <begin position="14"/>
        <end position="102"/>
    </location>
</feature>
<sequence length="102" mass="11182">MGRIYSLPLRSAWSMSPGLTAAPPGPSPLSRMRSQQPRRVPALIPPGEPFPLATQSHPHFPVNSTEEPALTTPLPSPQYRSRRPVTGRPDAEPESWPSTFAF</sequence>
<evidence type="ECO:0000256" key="1">
    <source>
        <dbReference type="SAM" id="MobiDB-lite"/>
    </source>
</evidence>